<feature type="domain" description="Deoxyribonuclease NucA/NucB" evidence="3">
    <location>
        <begin position="304"/>
        <end position="364"/>
    </location>
</feature>
<organism evidence="4 5">
    <name type="scientific">Streptomyces xanthochromogenes</name>
    <dbReference type="NCBI Taxonomy" id="67384"/>
    <lineage>
        <taxon>Bacteria</taxon>
        <taxon>Bacillati</taxon>
        <taxon>Actinomycetota</taxon>
        <taxon>Actinomycetes</taxon>
        <taxon>Kitasatosporales</taxon>
        <taxon>Streptomycetaceae</taxon>
        <taxon>Streptomyces</taxon>
    </lineage>
</organism>
<keyword evidence="2" id="KW-0732">Signal</keyword>
<evidence type="ECO:0000259" key="3">
    <source>
        <dbReference type="Pfam" id="PF14040"/>
    </source>
</evidence>
<dbReference type="Proteomes" id="UP000600946">
    <property type="component" value="Unassembled WGS sequence"/>
</dbReference>
<sequence length="432" mass="46636">MPLRRLHRHHEHIRRLLATIASLALTAALLALGTSSAAAARTTARPAPQGHGTCTAVPSGSEAPNGAAWACYEAKPGASAPALATAHALAPALRDDPPDPESPEALCGKQPPENSTRLVYCIERELRWTYYGPDQKEVIGFAGGRLYIYSKLKAVQHSNWQESVIVTLDSKTDNIPAVELALQTICTGQCSASAPLVAKLSKVDEHVGGTIDYNSPVGPDAEALVQIQYHVIMNLQVPGEVLPPKNTDWVGPQIRCDGKTGQWTGCVIPEHMANVTVRRSLYRAAAITYEWAQNNLTTLSMGTKSKPLHYKKMTEEEKKRSRDLTCNRAPDRFVKDPSVPDDSCDEFPFAATQEGGKAGTLCVDILPQQVGDVWDVSNVKVLRNGNVKANAPCVRGHVTNKDNVDAGSKEFGAAVRSDRILDGEAFQVIIAP</sequence>
<protein>
    <recommendedName>
        <fullName evidence="3">Deoxyribonuclease NucA/NucB domain-containing protein</fullName>
    </recommendedName>
</protein>
<evidence type="ECO:0000313" key="5">
    <source>
        <dbReference type="Proteomes" id="UP000600946"/>
    </source>
</evidence>
<evidence type="ECO:0000256" key="2">
    <source>
        <dbReference type="SAM" id="SignalP"/>
    </source>
</evidence>
<accession>A0ABQ2ZKB4</accession>
<dbReference type="InterPro" id="IPR029476">
    <property type="entry name" value="DNase_NucA_NucB"/>
</dbReference>
<proteinExistence type="predicted"/>
<dbReference type="RefSeq" id="WP_190025965.1">
    <property type="nucleotide sequence ID" value="NZ_BMUU01000001.1"/>
</dbReference>
<name>A0ABQ2ZKB4_9ACTN</name>
<feature type="region of interest" description="Disordered" evidence="1">
    <location>
        <begin position="92"/>
        <end position="111"/>
    </location>
</feature>
<keyword evidence="5" id="KW-1185">Reference proteome</keyword>
<evidence type="ECO:0000313" key="4">
    <source>
        <dbReference type="EMBL" id="GGY15588.1"/>
    </source>
</evidence>
<comment type="caution">
    <text evidence="4">The sequence shown here is derived from an EMBL/GenBank/DDBJ whole genome shotgun (WGS) entry which is preliminary data.</text>
</comment>
<dbReference type="GeneID" id="96288446"/>
<feature type="signal peptide" evidence="2">
    <location>
        <begin position="1"/>
        <end position="39"/>
    </location>
</feature>
<dbReference type="EMBL" id="BMUU01000001">
    <property type="protein sequence ID" value="GGY15588.1"/>
    <property type="molecule type" value="Genomic_DNA"/>
</dbReference>
<gene>
    <name evidence="4" type="ORF">GCM10010326_04160</name>
</gene>
<dbReference type="Pfam" id="PF14040">
    <property type="entry name" value="DNase_NucA_NucB"/>
    <property type="match status" value="1"/>
</dbReference>
<feature type="chain" id="PRO_5047400091" description="Deoxyribonuclease NucA/NucB domain-containing protein" evidence="2">
    <location>
        <begin position="40"/>
        <end position="432"/>
    </location>
</feature>
<reference evidence="5" key="1">
    <citation type="journal article" date="2019" name="Int. J. Syst. Evol. Microbiol.">
        <title>The Global Catalogue of Microorganisms (GCM) 10K type strain sequencing project: providing services to taxonomists for standard genome sequencing and annotation.</title>
        <authorList>
            <consortium name="The Broad Institute Genomics Platform"/>
            <consortium name="The Broad Institute Genome Sequencing Center for Infectious Disease"/>
            <person name="Wu L."/>
            <person name="Ma J."/>
        </authorList>
    </citation>
    <scope>NUCLEOTIDE SEQUENCE [LARGE SCALE GENOMIC DNA]</scope>
    <source>
        <strain evidence="5">JCM 4594</strain>
    </source>
</reference>
<evidence type="ECO:0000256" key="1">
    <source>
        <dbReference type="SAM" id="MobiDB-lite"/>
    </source>
</evidence>